<accession>A0A0K2TT01</accession>
<reference evidence="1" key="1">
    <citation type="submission" date="2014-05" db="EMBL/GenBank/DDBJ databases">
        <authorList>
            <person name="Chronopoulou M."/>
        </authorList>
    </citation>
    <scope>NUCLEOTIDE SEQUENCE</scope>
    <source>
        <tissue evidence="1">Whole organism</tissue>
    </source>
</reference>
<protein>
    <submittedName>
        <fullName evidence="1">Uncharacterized protein</fullName>
    </submittedName>
</protein>
<evidence type="ECO:0000313" key="1">
    <source>
        <dbReference type="EMBL" id="CDW28920.1"/>
    </source>
</evidence>
<proteinExistence type="predicted"/>
<organism evidence="1">
    <name type="scientific">Lepeophtheirus salmonis</name>
    <name type="common">Salmon louse</name>
    <name type="synonym">Caligus salmonis</name>
    <dbReference type="NCBI Taxonomy" id="72036"/>
    <lineage>
        <taxon>Eukaryota</taxon>
        <taxon>Metazoa</taxon>
        <taxon>Ecdysozoa</taxon>
        <taxon>Arthropoda</taxon>
        <taxon>Crustacea</taxon>
        <taxon>Multicrustacea</taxon>
        <taxon>Hexanauplia</taxon>
        <taxon>Copepoda</taxon>
        <taxon>Siphonostomatoida</taxon>
        <taxon>Caligidae</taxon>
        <taxon>Lepeophtheirus</taxon>
    </lineage>
</organism>
<dbReference type="EMBL" id="HACA01011559">
    <property type="protein sequence ID" value="CDW28920.1"/>
    <property type="molecule type" value="Transcribed_RNA"/>
</dbReference>
<sequence length="79" mass="8752">MEYETMTPRRSLGSPDSAMEELAKFVSSVTLLRAASRARPLSHPHICDKGFIVKVRFIDAPGPKGHPSLVSKRATLQLY</sequence>
<name>A0A0K2TT01_LEPSM</name>
<dbReference type="AlphaFoldDB" id="A0A0K2TT01"/>